<dbReference type="Gene3D" id="2.170.15.10">
    <property type="entry name" value="Proaerolysin, chain A, domain 3"/>
    <property type="match status" value="1"/>
</dbReference>
<dbReference type="SUPFAM" id="SSF56973">
    <property type="entry name" value="Aerolisin/ETX pore-forming domain"/>
    <property type="match status" value="1"/>
</dbReference>
<sequence>MTTQVTSGFNSEGVSLSAPISLSSANGEFNFSQAEANTKTSQVPYNLDSQKIEVPARTEAKVKVLLERVKDTGKVELNAAFDNNSSFTLQYPNKPAGYLTTVGVVDYFANASSNYVLDGRLKLDQGKLNFNGSGEYSAEYSTGFSVGLEFFDLDTGAPKSVDGAKKSYSVPVKK</sequence>
<dbReference type="Proteomes" id="UP000198534">
    <property type="component" value="Unassembled WGS sequence"/>
</dbReference>
<dbReference type="Pfam" id="PF03318">
    <property type="entry name" value="ETX_MTX2"/>
    <property type="match status" value="1"/>
</dbReference>
<protein>
    <submittedName>
        <fullName evidence="1">Toxin ETX/toxin MTX2</fullName>
    </submittedName>
</protein>
<name>A0A1H2V6A0_9BACL</name>
<dbReference type="InterPro" id="IPR004991">
    <property type="entry name" value="Aerolysin-like"/>
</dbReference>
<gene>
    <name evidence="1" type="ORF">SAMN05444487_1053</name>
</gene>
<dbReference type="EMBL" id="FNNQ01000005">
    <property type="protein sequence ID" value="SDW63841.1"/>
    <property type="molecule type" value="Genomic_DNA"/>
</dbReference>
<keyword evidence="2" id="KW-1185">Reference proteome</keyword>
<evidence type="ECO:0000313" key="2">
    <source>
        <dbReference type="Proteomes" id="UP000198534"/>
    </source>
</evidence>
<dbReference type="AlphaFoldDB" id="A0A1H2V6A0"/>
<accession>A0A1H2V6A0</accession>
<evidence type="ECO:0000313" key="1">
    <source>
        <dbReference type="EMBL" id="SDW63841.1"/>
    </source>
</evidence>
<organism evidence="1 2">
    <name type="scientific">Marininema mesophilum</name>
    <dbReference type="NCBI Taxonomy" id="1048340"/>
    <lineage>
        <taxon>Bacteria</taxon>
        <taxon>Bacillati</taxon>
        <taxon>Bacillota</taxon>
        <taxon>Bacilli</taxon>
        <taxon>Bacillales</taxon>
        <taxon>Thermoactinomycetaceae</taxon>
        <taxon>Marininema</taxon>
    </lineage>
</organism>
<reference evidence="1 2" key="1">
    <citation type="submission" date="2016-10" db="EMBL/GenBank/DDBJ databases">
        <authorList>
            <person name="de Groot N.N."/>
        </authorList>
    </citation>
    <scope>NUCLEOTIDE SEQUENCE [LARGE SCALE GENOMIC DNA]</scope>
    <source>
        <strain evidence="1 2">DSM 45610</strain>
    </source>
</reference>
<proteinExistence type="predicted"/>